<reference evidence="5 6" key="1">
    <citation type="submission" date="2018-03" db="EMBL/GenBank/DDBJ databases">
        <title>Bacteriophage NCPPB3778 and a type I-E CRISPR drive the evolution of the US Biological Select Agent, Rathayibacter toxicus.</title>
        <authorList>
            <person name="Davis E.W.II."/>
            <person name="Tabima J.F."/>
            <person name="Weisberg A.J."/>
            <person name="Dantas Lopes L."/>
            <person name="Wiseman M.S."/>
            <person name="Wiseman M.S."/>
            <person name="Pupko T."/>
            <person name="Belcher M.S."/>
            <person name="Sechler A.J."/>
            <person name="Tancos M.A."/>
            <person name="Schroeder B.K."/>
            <person name="Murray T.D."/>
            <person name="Luster D.G."/>
            <person name="Schneider W.L."/>
            <person name="Rogers E."/>
            <person name="Andreote F.D."/>
            <person name="Grunwald N.J."/>
            <person name="Putnam M.L."/>
            <person name="Chang J.H."/>
        </authorList>
    </citation>
    <scope>NUCLEOTIDE SEQUENCE [LARGE SCALE GENOMIC DNA]</scope>
    <source>
        <strain evidence="5 6">DSM 15932</strain>
    </source>
</reference>
<dbReference type="Pfam" id="PF08279">
    <property type="entry name" value="HTH_11"/>
    <property type="match status" value="1"/>
</dbReference>
<dbReference type="PROSITE" id="PS00894">
    <property type="entry name" value="HTH_DEOR_1"/>
    <property type="match status" value="1"/>
</dbReference>
<dbReference type="SUPFAM" id="SSF46785">
    <property type="entry name" value="Winged helix' DNA-binding domain"/>
    <property type="match status" value="1"/>
</dbReference>
<feature type="domain" description="HTH deoR-type" evidence="4">
    <location>
        <begin position="11"/>
        <end position="66"/>
    </location>
</feature>
<keyword evidence="1" id="KW-0805">Transcription regulation</keyword>
<accession>A0A3Q9UYL7</accession>
<dbReference type="KEGG" id="rfs:C1I64_09410"/>
<dbReference type="AlphaFoldDB" id="A0A3Q9UYL7"/>
<evidence type="ECO:0000256" key="3">
    <source>
        <dbReference type="ARBA" id="ARBA00023163"/>
    </source>
</evidence>
<dbReference type="Pfam" id="PF13280">
    <property type="entry name" value="WYL"/>
    <property type="match status" value="1"/>
</dbReference>
<dbReference type="InterPro" id="IPR026881">
    <property type="entry name" value="WYL_dom"/>
</dbReference>
<dbReference type="PANTHER" id="PTHR34580:SF3">
    <property type="entry name" value="PROTEIN PAFB"/>
    <property type="match status" value="1"/>
</dbReference>
<dbReference type="EMBL" id="CP028137">
    <property type="protein sequence ID" value="AZZ52246.1"/>
    <property type="molecule type" value="Genomic_DNA"/>
</dbReference>
<dbReference type="Proteomes" id="UP000285317">
    <property type="component" value="Chromosome"/>
</dbReference>
<dbReference type="InterPro" id="IPR036390">
    <property type="entry name" value="WH_DNA-bd_sf"/>
</dbReference>
<organism evidence="5 6">
    <name type="scientific">Rathayibacter festucae DSM 15932</name>
    <dbReference type="NCBI Taxonomy" id="1328866"/>
    <lineage>
        <taxon>Bacteria</taxon>
        <taxon>Bacillati</taxon>
        <taxon>Actinomycetota</taxon>
        <taxon>Actinomycetes</taxon>
        <taxon>Micrococcales</taxon>
        <taxon>Microbacteriaceae</taxon>
        <taxon>Rathayibacter</taxon>
    </lineage>
</organism>
<dbReference type="InterPro" id="IPR051534">
    <property type="entry name" value="CBASS_pafABC_assoc_protein"/>
</dbReference>
<evidence type="ECO:0000313" key="5">
    <source>
        <dbReference type="EMBL" id="AZZ52246.1"/>
    </source>
</evidence>
<dbReference type="GO" id="GO:0003700">
    <property type="term" value="F:DNA-binding transcription factor activity"/>
    <property type="evidence" value="ECO:0007669"/>
    <property type="project" value="InterPro"/>
</dbReference>
<dbReference type="PROSITE" id="PS51000">
    <property type="entry name" value="HTH_DEOR_2"/>
    <property type="match status" value="1"/>
</dbReference>
<dbReference type="InterPro" id="IPR013196">
    <property type="entry name" value="HTH_11"/>
</dbReference>
<evidence type="ECO:0000256" key="2">
    <source>
        <dbReference type="ARBA" id="ARBA00023125"/>
    </source>
</evidence>
<keyword evidence="3" id="KW-0804">Transcription</keyword>
<sequence>MEEQDVGMAATTSRALALLALLQTHRQWSGPVLAARLGVTERTLRRDIEQLRELGYAVAATRGALGGYRLEPGSRVPPLLLSDDEAVAVAVGLRLAADEGLADGERTTLSALAKFEQVLPSALRERVSAVGGVLRSARPRAASIPPEILGRMALACRDHERLRFHYVAADGAESDRVVEPHAVVSTHHSWVLVGWDRQREDWRTFRLDRVSRLLETRVHFEPRPLPEGDAAAFVASTGRTARFELVIDLAMPIDEVVRVFGRWSAGSVALDARWTRWPVEAETVAGLLAALVWIPVGVEHRVDGDPDTLAAVRAALERMHAAASR</sequence>
<dbReference type="InterPro" id="IPR036388">
    <property type="entry name" value="WH-like_DNA-bd_sf"/>
</dbReference>
<evidence type="ECO:0000313" key="6">
    <source>
        <dbReference type="Proteomes" id="UP000285317"/>
    </source>
</evidence>
<dbReference type="InterPro" id="IPR018356">
    <property type="entry name" value="Tscrpt_reg_HTH_DeoR_CS"/>
</dbReference>
<dbReference type="Gene3D" id="1.10.10.10">
    <property type="entry name" value="Winged helix-like DNA-binding domain superfamily/Winged helix DNA-binding domain"/>
    <property type="match status" value="1"/>
</dbReference>
<keyword evidence="2" id="KW-0238">DNA-binding</keyword>
<dbReference type="PANTHER" id="PTHR34580">
    <property type="match status" value="1"/>
</dbReference>
<dbReference type="PROSITE" id="PS52050">
    <property type="entry name" value="WYL"/>
    <property type="match status" value="1"/>
</dbReference>
<proteinExistence type="predicted"/>
<name>A0A3Q9UYL7_9MICO</name>
<evidence type="ECO:0000259" key="4">
    <source>
        <dbReference type="PROSITE" id="PS51000"/>
    </source>
</evidence>
<gene>
    <name evidence="5" type="ORF">C1I64_09410</name>
</gene>
<dbReference type="GO" id="GO:0003677">
    <property type="term" value="F:DNA binding"/>
    <property type="evidence" value="ECO:0007669"/>
    <property type="project" value="UniProtKB-KW"/>
</dbReference>
<dbReference type="InterPro" id="IPR001034">
    <property type="entry name" value="DeoR_HTH"/>
</dbReference>
<protein>
    <submittedName>
        <fullName evidence="5">Transcriptional regulator</fullName>
    </submittedName>
</protein>
<evidence type="ECO:0000256" key="1">
    <source>
        <dbReference type="ARBA" id="ARBA00023015"/>
    </source>
</evidence>